<dbReference type="GO" id="GO:0006123">
    <property type="term" value="P:mitochondrial electron transport, cytochrome c to oxygen"/>
    <property type="evidence" value="ECO:0007669"/>
    <property type="project" value="InterPro"/>
</dbReference>
<evidence type="ECO:0000256" key="1">
    <source>
        <dbReference type="SAM" id="MobiDB-lite"/>
    </source>
</evidence>
<dbReference type="GO" id="GO:0045277">
    <property type="term" value="C:respiratory chain complex IV"/>
    <property type="evidence" value="ECO:0007669"/>
    <property type="project" value="InterPro"/>
</dbReference>
<dbReference type="InterPro" id="IPR036972">
    <property type="entry name" value="Cyt_c_oxidase_su5b_sf"/>
</dbReference>
<dbReference type="Proteomes" id="UP000050790">
    <property type="component" value="Unassembled WGS sequence"/>
</dbReference>
<sequence length="318" mass="36822">MEISEIEPDTGRGEIKSSTKENPNLVGSSRVRAIQRCHCSPHDHHLKCLILYRNLPARCSCGHWFLLVDGQRYEEEREKKWNKIKDEPENAELLKRFNILEKELNILLADEKSMTPKTPGAAEMMDNMALKWKEMKEVLAKGFTKLDIDSGDLNVPVESKLSWLQKDLIMEISEIEPDTGRGEIKSSTKENPNLVGSSRVRAIQRCHCSPHDHHLKCLILYRNLPARCSCGHWFLLVDGQRYEEEREKKWNKIKDEPENAELLKRFDILEKELNILLADGKSMTPKTPGAAEMMDNMALKWKEMKEVYANIRKNMLLD</sequence>
<accession>A0AA85AKH2</accession>
<dbReference type="GO" id="GO:0005740">
    <property type="term" value="C:mitochondrial envelope"/>
    <property type="evidence" value="ECO:0007669"/>
    <property type="project" value="InterPro"/>
</dbReference>
<evidence type="ECO:0000313" key="2">
    <source>
        <dbReference type="Proteomes" id="UP000050790"/>
    </source>
</evidence>
<evidence type="ECO:0000313" key="3">
    <source>
        <dbReference type="WBParaSite" id="SMRG1_8960.1"/>
    </source>
</evidence>
<organism evidence="2 3">
    <name type="scientific">Schistosoma margrebowiei</name>
    <dbReference type="NCBI Taxonomy" id="48269"/>
    <lineage>
        <taxon>Eukaryota</taxon>
        <taxon>Metazoa</taxon>
        <taxon>Spiralia</taxon>
        <taxon>Lophotrochozoa</taxon>
        <taxon>Platyhelminthes</taxon>
        <taxon>Trematoda</taxon>
        <taxon>Digenea</taxon>
        <taxon>Strigeidida</taxon>
        <taxon>Schistosomatoidea</taxon>
        <taxon>Schistosomatidae</taxon>
        <taxon>Schistosoma</taxon>
    </lineage>
</organism>
<feature type="compositionally biased region" description="Basic and acidic residues" evidence="1">
    <location>
        <begin position="9"/>
        <end position="19"/>
    </location>
</feature>
<name>A0AA85AKH2_9TREM</name>
<reference evidence="3" key="1">
    <citation type="submission" date="2023-11" db="UniProtKB">
        <authorList>
            <consortium name="WormBaseParasite"/>
        </authorList>
    </citation>
    <scope>IDENTIFICATION</scope>
</reference>
<dbReference type="AlphaFoldDB" id="A0AA85AKH2"/>
<dbReference type="SUPFAM" id="SSF57802">
    <property type="entry name" value="Rubredoxin-like"/>
    <property type="match status" value="2"/>
</dbReference>
<feature type="region of interest" description="Disordered" evidence="1">
    <location>
        <begin position="1"/>
        <end position="25"/>
    </location>
</feature>
<evidence type="ECO:0008006" key="4">
    <source>
        <dbReference type="Google" id="ProtNLM"/>
    </source>
</evidence>
<dbReference type="Gene3D" id="2.60.11.10">
    <property type="entry name" value="Cytochrome c oxidase, subunit Vb"/>
    <property type="match status" value="2"/>
</dbReference>
<proteinExistence type="predicted"/>
<dbReference type="WBParaSite" id="SMRG1_8960.1">
    <property type="protein sequence ID" value="SMRG1_8960.1"/>
    <property type="gene ID" value="SMRG1_8960"/>
</dbReference>
<protein>
    <recommendedName>
        <fullName evidence="4">Cytochrome c oxidase subunit 5B, mitochondrial</fullName>
    </recommendedName>
</protein>